<accession>A0A5P1EEQ8</accession>
<evidence type="ECO:0000256" key="1">
    <source>
        <dbReference type="SAM" id="MobiDB-lite"/>
    </source>
</evidence>
<protein>
    <submittedName>
        <fullName evidence="2">Uncharacterized protein</fullName>
    </submittedName>
</protein>
<evidence type="ECO:0000313" key="3">
    <source>
        <dbReference type="Proteomes" id="UP000243459"/>
    </source>
</evidence>
<feature type="region of interest" description="Disordered" evidence="1">
    <location>
        <begin position="31"/>
        <end position="60"/>
    </location>
</feature>
<dbReference type="EMBL" id="CM007387">
    <property type="protein sequence ID" value="ONK64324.1"/>
    <property type="molecule type" value="Genomic_DNA"/>
</dbReference>
<name>A0A5P1EEQ8_ASPOF</name>
<sequence length="108" mass="12431">MSETMPDRNAKASLDAGADLLFRDWSSSSLGDDYSESFGSSFREAPAQKAPPRKKSRGWNKSWSTFFSFLPPYFVFHNRDMVLQESRKLINRNPSEIYLNDAYPCSMF</sequence>
<reference evidence="3" key="1">
    <citation type="journal article" date="2017" name="Nat. Commun.">
        <title>The asparagus genome sheds light on the origin and evolution of a young Y chromosome.</title>
        <authorList>
            <person name="Harkess A."/>
            <person name="Zhou J."/>
            <person name="Xu C."/>
            <person name="Bowers J.E."/>
            <person name="Van der Hulst R."/>
            <person name="Ayyampalayam S."/>
            <person name="Mercati F."/>
            <person name="Riccardi P."/>
            <person name="McKain M.R."/>
            <person name="Kakrana A."/>
            <person name="Tang H."/>
            <person name="Ray J."/>
            <person name="Groenendijk J."/>
            <person name="Arikit S."/>
            <person name="Mathioni S.M."/>
            <person name="Nakano M."/>
            <person name="Shan H."/>
            <person name="Telgmann-Rauber A."/>
            <person name="Kanno A."/>
            <person name="Yue Z."/>
            <person name="Chen H."/>
            <person name="Li W."/>
            <person name="Chen Y."/>
            <person name="Xu X."/>
            <person name="Zhang Y."/>
            <person name="Luo S."/>
            <person name="Chen H."/>
            <person name="Gao J."/>
            <person name="Mao Z."/>
            <person name="Pires J.C."/>
            <person name="Luo M."/>
            <person name="Kudrna D."/>
            <person name="Wing R.A."/>
            <person name="Meyers B.C."/>
            <person name="Yi K."/>
            <person name="Kong H."/>
            <person name="Lavrijsen P."/>
            <person name="Sunseri F."/>
            <person name="Falavigna A."/>
            <person name="Ye Y."/>
            <person name="Leebens-Mack J.H."/>
            <person name="Chen G."/>
        </authorList>
    </citation>
    <scope>NUCLEOTIDE SEQUENCE [LARGE SCALE GENOMIC DNA]</scope>
    <source>
        <strain evidence="3">cv. DH0086</strain>
    </source>
</reference>
<organism evidence="2 3">
    <name type="scientific">Asparagus officinalis</name>
    <name type="common">Garden asparagus</name>
    <dbReference type="NCBI Taxonomy" id="4686"/>
    <lineage>
        <taxon>Eukaryota</taxon>
        <taxon>Viridiplantae</taxon>
        <taxon>Streptophyta</taxon>
        <taxon>Embryophyta</taxon>
        <taxon>Tracheophyta</taxon>
        <taxon>Spermatophyta</taxon>
        <taxon>Magnoliopsida</taxon>
        <taxon>Liliopsida</taxon>
        <taxon>Asparagales</taxon>
        <taxon>Asparagaceae</taxon>
        <taxon>Asparagoideae</taxon>
        <taxon>Asparagus</taxon>
    </lineage>
</organism>
<gene>
    <name evidence="2" type="ORF">A4U43_C07F24500</name>
</gene>
<dbReference type="AlphaFoldDB" id="A0A5P1EEQ8"/>
<evidence type="ECO:0000313" key="2">
    <source>
        <dbReference type="EMBL" id="ONK64324.1"/>
    </source>
</evidence>
<dbReference type="Proteomes" id="UP000243459">
    <property type="component" value="Chromosome 7"/>
</dbReference>
<keyword evidence="3" id="KW-1185">Reference proteome</keyword>
<dbReference type="Gramene" id="ONK64324">
    <property type="protein sequence ID" value="ONK64324"/>
    <property type="gene ID" value="A4U43_C07F24500"/>
</dbReference>
<proteinExistence type="predicted"/>